<comment type="caution">
    <text evidence="2">The sequence shown here is derived from an EMBL/GenBank/DDBJ whole genome shotgun (WGS) entry which is preliminary data.</text>
</comment>
<dbReference type="InterPro" id="IPR010512">
    <property type="entry name" value="DUF1091"/>
</dbReference>
<name>A0AAW1KKS4_POPJA</name>
<dbReference type="PANTHER" id="PTHR20898:SF0">
    <property type="entry name" value="DAEDALUS ON 3-RELATED"/>
    <property type="match status" value="1"/>
</dbReference>
<sequence length="176" mass="20324">MNAITVIILYCVGIVIMFQQSDYKLVHNHAEVVSYNKMYMAYLRLMNVKPNRTYRAYTVYFHLLRDLDGNDFKLRVMLEAILNNVPKLKIAQFDLKVCWILNAKSFGTERILEASNLTACPVKRGYYGIENFNINDGGLPPNIPPGKYRLSLTFLDETTSILQLYAFIDIVYAVQH</sequence>
<dbReference type="PANTHER" id="PTHR20898">
    <property type="entry name" value="DAEDALUS ON 3-RELATED-RELATED"/>
    <property type="match status" value="1"/>
</dbReference>
<reference evidence="2 3" key="1">
    <citation type="journal article" date="2024" name="BMC Genomics">
        <title>De novo assembly and annotation of Popillia japonica's genome with initial clues to its potential as an invasive pest.</title>
        <authorList>
            <person name="Cucini C."/>
            <person name="Boschi S."/>
            <person name="Funari R."/>
            <person name="Cardaioli E."/>
            <person name="Iannotti N."/>
            <person name="Marturano G."/>
            <person name="Paoli F."/>
            <person name="Bruttini M."/>
            <person name="Carapelli A."/>
            <person name="Frati F."/>
            <person name="Nardi F."/>
        </authorList>
    </citation>
    <scope>NUCLEOTIDE SEQUENCE [LARGE SCALE GENOMIC DNA]</scope>
    <source>
        <strain evidence="2">DMR45628</strain>
    </source>
</reference>
<keyword evidence="3" id="KW-1185">Reference proteome</keyword>
<accession>A0AAW1KKS4</accession>
<feature type="chain" id="PRO_5044013467" evidence="1">
    <location>
        <begin position="24"/>
        <end position="176"/>
    </location>
</feature>
<keyword evidence="1" id="KW-0732">Signal</keyword>
<feature type="signal peptide" evidence="1">
    <location>
        <begin position="1"/>
        <end position="23"/>
    </location>
</feature>
<gene>
    <name evidence="2" type="ORF">QE152_g22281</name>
</gene>
<dbReference type="EMBL" id="JASPKY010000213">
    <property type="protein sequence ID" value="KAK9720096.1"/>
    <property type="molecule type" value="Genomic_DNA"/>
</dbReference>
<dbReference type="Pfam" id="PF06477">
    <property type="entry name" value="DUF1091"/>
    <property type="match status" value="1"/>
</dbReference>
<dbReference type="Proteomes" id="UP001458880">
    <property type="component" value="Unassembled WGS sequence"/>
</dbReference>
<protein>
    <submittedName>
        <fullName evidence="2">Uncharacterized protein</fullName>
    </submittedName>
</protein>
<evidence type="ECO:0000313" key="2">
    <source>
        <dbReference type="EMBL" id="KAK9720096.1"/>
    </source>
</evidence>
<evidence type="ECO:0000256" key="1">
    <source>
        <dbReference type="SAM" id="SignalP"/>
    </source>
</evidence>
<dbReference type="SMART" id="SM00697">
    <property type="entry name" value="DM8"/>
    <property type="match status" value="1"/>
</dbReference>
<proteinExistence type="predicted"/>
<evidence type="ECO:0000313" key="3">
    <source>
        <dbReference type="Proteomes" id="UP001458880"/>
    </source>
</evidence>
<dbReference type="AlphaFoldDB" id="A0AAW1KKS4"/>
<organism evidence="2 3">
    <name type="scientific">Popillia japonica</name>
    <name type="common">Japanese beetle</name>
    <dbReference type="NCBI Taxonomy" id="7064"/>
    <lineage>
        <taxon>Eukaryota</taxon>
        <taxon>Metazoa</taxon>
        <taxon>Ecdysozoa</taxon>
        <taxon>Arthropoda</taxon>
        <taxon>Hexapoda</taxon>
        <taxon>Insecta</taxon>
        <taxon>Pterygota</taxon>
        <taxon>Neoptera</taxon>
        <taxon>Endopterygota</taxon>
        <taxon>Coleoptera</taxon>
        <taxon>Polyphaga</taxon>
        <taxon>Scarabaeiformia</taxon>
        <taxon>Scarabaeidae</taxon>
        <taxon>Rutelinae</taxon>
        <taxon>Popillia</taxon>
    </lineage>
</organism>